<dbReference type="EMBL" id="BMDY01000007">
    <property type="protein sequence ID" value="GGB02786.1"/>
    <property type="molecule type" value="Genomic_DNA"/>
</dbReference>
<organism evidence="9 10">
    <name type="scientific">Agarivorans gilvus</name>
    <dbReference type="NCBI Taxonomy" id="680279"/>
    <lineage>
        <taxon>Bacteria</taxon>
        <taxon>Pseudomonadati</taxon>
        <taxon>Pseudomonadota</taxon>
        <taxon>Gammaproteobacteria</taxon>
        <taxon>Alteromonadales</taxon>
        <taxon>Alteromonadaceae</taxon>
        <taxon>Agarivorans</taxon>
    </lineage>
</organism>
<keyword evidence="10" id="KW-1185">Reference proteome</keyword>
<evidence type="ECO:0000313" key="10">
    <source>
        <dbReference type="Proteomes" id="UP000651977"/>
    </source>
</evidence>
<evidence type="ECO:0000313" key="9">
    <source>
        <dbReference type="EMBL" id="GGB02786.1"/>
    </source>
</evidence>
<keyword evidence="3" id="KW-0479">Metal-binding</keyword>
<keyword evidence="6" id="KW-0676">Redox-active center</keyword>
<keyword evidence="2" id="KW-0813">Transport</keyword>
<evidence type="ECO:0000256" key="7">
    <source>
        <dbReference type="NCBIfam" id="TIGR01068"/>
    </source>
</evidence>
<dbReference type="Pfam" id="PF21352">
    <property type="entry name" value="Zn_ribbon_Thio2"/>
    <property type="match status" value="1"/>
</dbReference>
<dbReference type="SUPFAM" id="SSF52833">
    <property type="entry name" value="Thioredoxin-like"/>
    <property type="match status" value="1"/>
</dbReference>
<dbReference type="Gene3D" id="3.40.30.10">
    <property type="entry name" value="Glutaredoxin"/>
    <property type="match status" value="1"/>
</dbReference>
<comment type="similarity">
    <text evidence="1">Belongs to the thioredoxin family.</text>
</comment>
<dbReference type="PROSITE" id="PS00194">
    <property type="entry name" value="THIOREDOXIN_1"/>
    <property type="match status" value="1"/>
</dbReference>
<evidence type="ECO:0000256" key="4">
    <source>
        <dbReference type="ARBA" id="ARBA00022982"/>
    </source>
</evidence>
<dbReference type="InterPro" id="IPR017937">
    <property type="entry name" value="Thioredoxin_CS"/>
</dbReference>
<gene>
    <name evidence="9" type="primary">trxC</name>
    <name evidence="9" type="ORF">GCM10007414_15180</name>
</gene>
<dbReference type="Proteomes" id="UP000651977">
    <property type="component" value="Unassembled WGS sequence"/>
</dbReference>
<dbReference type="RefSeq" id="WP_229711143.1">
    <property type="nucleotide sequence ID" value="NZ_BMDY01000007.1"/>
</dbReference>
<keyword evidence="5" id="KW-1015">Disulfide bond</keyword>
<dbReference type="NCBIfam" id="TIGR01068">
    <property type="entry name" value="thioredoxin"/>
    <property type="match status" value="1"/>
</dbReference>
<evidence type="ECO:0000256" key="3">
    <source>
        <dbReference type="ARBA" id="ARBA00022723"/>
    </source>
</evidence>
<feature type="domain" description="Thioredoxin" evidence="8">
    <location>
        <begin position="23"/>
        <end position="143"/>
    </location>
</feature>
<dbReference type="Gene3D" id="2.30.30.380">
    <property type="entry name" value="Zn-finger domain of Sec23/24"/>
    <property type="match status" value="1"/>
</dbReference>
<name>A0ABQ1I1D5_9ALTE</name>
<evidence type="ECO:0000259" key="8">
    <source>
        <dbReference type="PROSITE" id="PS51352"/>
    </source>
</evidence>
<protein>
    <recommendedName>
        <fullName evidence="7">Thioredoxin</fullName>
    </recommendedName>
</protein>
<evidence type="ECO:0000256" key="6">
    <source>
        <dbReference type="ARBA" id="ARBA00023284"/>
    </source>
</evidence>
<dbReference type="CDD" id="cd02947">
    <property type="entry name" value="TRX_family"/>
    <property type="match status" value="1"/>
</dbReference>
<dbReference type="InterPro" id="IPR005746">
    <property type="entry name" value="Thioredoxin"/>
</dbReference>
<dbReference type="PANTHER" id="PTHR45663">
    <property type="entry name" value="GEO12009P1"/>
    <property type="match status" value="1"/>
</dbReference>
<dbReference type="InterPro" id="IPR013766">
    <property type="entry name" value="Thioredoxin_domain"/>
</dbReference>
<dbReference type="PANTHER" id="PTHR45663:SF40">
    <property type="entry name" value="THIOREDOXIN 2"/>
    <property type="match status" value="1"/>
</dbReference>
<evidence type="ECO:0000256" key="1">
    <source>
        <dbReference type="ARBA" id="ARBA00008987"/>
    </source>
</evidence>
<dbReference type="NCBIfam" id="NF008229">
    <property type="entry name" value="PRK10996.1"/>
    <property type="match status" value="1"/>
</dbReference>
<keyword evidence="4" id="KW-0249">Electron transport</keyword>
<accession>A0ABQ1I1D5</accession>
<dbReference type="InterPro" id="IPR049299">
    <property type="entry name" value="Thio2_N"/>
</dbReference>
<evidence type="ECO:0000256" key="2">
    <source>
        <dbReference type="ARBA" id="ARBA00022448"/>
    </source>
</evidence>
<dbReference type="Pfam" id="PF00085">
    <property type="entry name" value="Thioredoxin"/>
    <property type="match status" value="1"/>
</dbReference>
<evidence type="ECO:0000256" key="5">
    <source>
        <dbReference type="ARBA" id="ARBA00023157"/>
    </source>
</evidence>
<proteinExistence type="inferred from homology"/>
<sequence>MSDSMIVICPSCQAGNRLPISRMSEAAKCGKCKAPLFSGKPIEVDETSFAKHLAGELPVVVDFWADWCGPCKSMAPAYAQMAQQYAHQAQFLKVDTEQQQALAQRYQIRSIPTLMCFKQGKLLGQQAGALPAQAMQQWLQQFI</sequence>
<comment type="caution">
    <text evidence="9">The sequence shown here is derived from an EMBL/GenBank/DDBJ whole genome shotgun (WGS) entry which is preliminary data.</text>
</comment>
<reference evidence="10" key="1">
    <citation type="journal article" date="2019" name="Int. J. Syst. Evol. Microbiol.">
        <title>The Global Catalogue of Microorganisms (GCM) 10K type strain sequencing project: providing services to taxonomists for standard genome sequencing and annotation.</title>
        <authorList>
            <consortium name="The Broad Institute Genomics Platform"/>
            <consortium name="The Broad Institute Genome Sequencing Center for Infectious Disease"/>
            <person name="Wu L."/>
            <person name="Ma J."/>
        </authorList>
    </citation>
    <scope>NUCLEOTIDE SEQUENCE [LARGE SCALE GENOMIC DNA]</scope>
    <source>
        <strain evidence="10">CGMCC 1.10131</strain>
    </source>
</reference>
<dbReference type="PROSITE" id="PS51352">
    <property type="entry name" value="THIOREDOXIN_2"/>
    <property type="match status" value="1"/>
</dbReference>
<dbReference type="InterPro" id="IPR036249">
    <property type="entry name" value="Thioredoxin-like_sf"/>
</dbReference>
<dbReference type="PRINTS" id="PR00421">
    <property type="entry name" value="THIOREDOXIN"/>
</dbReference>